<feature type="coiled-coil region" evidence="1">
    <location>
        <begin position="289"/>
        <end position="323"/>
    </location>
</feature>
<gene>
    <name evidence="2" type="ORF">DICVIV_03436</name>
</gene>
<dbReference type="STRING" id="29172.A0A0D8Y161"/>
<name>A0A0D8Y161_DICVI</name>
<dbReference type="Proteomes" id="UP000053766">
    <property type="component" value="Unassembled WGS sequence"/>
</dbReference>
<proteinExistence type="predicted"/>
<dbReference type="OrthoDB" id="5834495at2759"/>
<reference evidence="2 3" key="1">
    <citation type="submission" date="2013-11" db="EMBL/GenBank/DDBJ databases">
        <title>Draft genome of the bovine lungworm Dictyocaulus viviparus.</title>
        <authorList>
            <person name="Mitreva M."/>
        </authorList>
    </citation>
    <scope>NUCLEOTIDE SEQUENCE [LARGE SCALE GENOMIC DNA]</scope>
    <source>
        <strain evidence="2 3">HannoverDv2000</strain>
    </source>
</reference>
<protein>
    <submittedName>
        <fullName evidence="2">Uncharacterized protein</fullName>
    </submittedName>
</protein>
<dbReference type="EMBL" id="KN716206">
    <property type="protein sequence ID" value="KJH50425.1"/>
    <property type="molecule type" value="Genomic_DNA"/>
</dbReference>
<keyword evidence="1" id="KW-0175">Coiled coil</keyword>
<evidence type="ECO:0000256" key="1">
    <source>
        <dbReference type="SAM" id="Coils"/>
    </source>
</evidence>
<organism evidence="2 3">
    <name type="scientific">Dictyocaulus viviparus</name>
    <name type="common">Bovine lungworm</name>
    <dbReference type="NCBI Taxonomy" id="29172"/>
    <lineage>
        <taxon>Eukaryota</taxon>
        <taxon>Metazoa</taxon>
        <taxon>Ecdysozoa</taxon>
        <taxon>Nematoda</taxon>
        <taxon>Chromadorea</taxon>
        <taxon>Rhabditida</taxon>
        <taxon>Rhabditina</taxon>
        <taxon>Rhabditomorpha</taxon>
        <taxon>Strongyloidea</taxon>
        <taxon>Metastrongylidae</taxon>
        <taxon>Dictyocaulus</taxon>
    </lineage>
</organism>
<evidence type="ECO:0000313" key="3">
    <source>
        <dbReference type="Proteomes" id="UP000053766"/>
    </source>
</evidence>
<dbReference type="AlphaFoldDB" id="A0A0D8Y161"/>
<keyword evidence="3" id="KW-1185">Reference proteome</keyword>
<accession>A0A0D8Y161</accession>
<sequence length="356" mass="40981">MSQLDADRGFNSTERAMLSVEGVGLSNARGLEHIGANISPYHMKDYSKLMQDKTNGTVHITGTKTRPELYCYVNDSHDETSIIRRDISIVQLGSRFRVSFSPKNDTFSIRSLLDESVCFRKKMLFDTQSLQVNYVNPVNDQIVSNVIREQILEELKRKVLEVEKNSSSKVGVLLQKLNAIYPEKTLALKNMDMRALGSDDHELLRCSRLRAEIEWLHFRLEVSREALLGLKHSIAKDETVLEKLRNNLQICSSKDELSRNVQALQTELDHLPAAEVIAETIDNHIQLVKDETDLERQILDLEIEELRLELRLTKTKSKKFREETIRLNGLANTYEMNYTQFRAIIREIQDSDSCEL</sequence>
<evidence type="ECO:0000313" key="2">
    <source>
        <dbReference type="EMBL" id="KJH50425.1"/>
    </source>
</evidence>
<reference evidence="3" key="2">
    <citation type="journal article" date="2016" name="Sci. Rep.">
        <title>Dictyocaulus viviparus genome, variome and transcriptome elucidate lungworm biology and support future intervention.</title>
        <authorList>
            <person name="McNulty S.N."/>
            <person name="Strube C."/>
            <person name="Rosa B.A."/>
            <person name="Martin J.C."/>
            <person name="Tyagi R."/>
            <person name="Choi Y.J."/>
            <person name="Wang Q."/>
            <person name="Hallsworth Pepin K."/>
            <person name="Zhang X."/>
            <person name="Ozersky P."/>
            <person name="Wilson R.K."/>
            <person name="Sternberg P.W."/>
            <person name="Gasser R.B."/>
            <person name="Mitreva M."/>
        </authorList>
    </citation>
    <scope>NUCLEOTIDE SEQUENCE [LARGE SCALE GENOMIC DNA]</scope>
    <source>
        <strain evidence="3">HannoverDv2000</strain>
    </source>
</reference>